<sequence length="151" mass="16784">MLHILHYTPLGISLLSPTSSQSWETATIQPYLSTRHLGNITSSWGIILVNNPTGLGPKLRTPITGNHHLTASALNADRVGRIGSFTPSRHFCLVPLVFLPSFIDSAALLYPISIHRTPYTSSDRARKVQRFPPIFRLVGLSRRILARHILD</sequence>
<dbReference type="EMBL" id="LACB01000482">
    <property type="protein sequence ID" value="KAJ9482996.1"/>
    <property type="molecule type" value="Genomic_DNA"/>
</dbReference>
<evidence type="ECO:0000313" key="2">
    <source>
        <dbReference type="Proteomes" id="UP001227192"/>
    </source>
</evidence>
<evidence type="ECO:0000313" key="1">
    <source>
        <dbReference type="EMBL" id="KAJ9482996.1"/>
    </source>
</evidence>
<protein>
    <submittedName>
        <fullName evidence="1">Uncharacterized protein</fullName>
    </submittedName>
</protein>
<gene>
    <name evidence="1" type="ORF">VN97_g10430</name>
</gene>
<proteinExistence type="predicted"/>
<accession>A0AAI9X3U3</accession>
<keyword evidence="2" id="KW-1185">Reference proteome</keyword>
<dbReference type="Proteomes" id="UP001227192">
    <property type="component" value="Unassembled WGS sequence"/>
</dbReference>
<comment type="caution">
    <text evidence="1">The sequence shown here is derived from an EMBL/GenBank/DDBJ whole genome shotgun (WGS) entry which is preliminary data.</text>
</comment>
<reference evidence="1" key="1">
    <citation type="submission" date="2015-06" db="EMBL/GenBank/DDBJ databases">
        <authorList>
            <person name="Nguyen H."/>
        </authorList>
    </citation>
    <scope>NUCLEOTIDE SEQUENCE</scope>
    <source>
        <strain evidence="1">DAOM 180753</strain>
    </source>
</reference>
<reference evidence="1" key="2">
    <citation type="journal article" date="2016" name="Fungal Biol.">
        <title>Ochratoxin A production by Penicillium thymicola.</title>
        <authorList>
            <person name="Nguyen H.D.T."/>
            <person name="McMullin D.R."/>
            <person name="Ponomareva E."/>
            <person name="Riley R."/>
            <person name="Pomraning K.R."/>
            <person name="Baker S.E."/>
            <person name="Seifert K.A."/>
        </authorList>
    </citation>
    <scope>NUCLEOTIDE SEQUENCE</scope>
    <source>
        <strain evidence="1">DAOM 180753</strain>
    </source>
</reference>
<name>A0AAI9X3U3_PENTH</name>
<dbReference type="AlphaFoldDB" id="A0AAI9X3U3"/>
<organism evidence="1 2">
    <name type="scientific">Penicillium thymicola</name>
    <dbReference type="NCBI Taxonomy" id="293382"/>
    <lineage>
        <taxon>Eukaryota</taxon>
        <taxon>Fungi</taxon>
        <taxon>Dikarya</taxon>
        <taxon>Ascomycota</taxon>
        <taxon>Pezizomycotina</taxon>
        <taxon>Eurotiomycetes</taxon>
        <taxon>Eurotiomycetidae</taxon>
        <taxon>Eurotiales</taxon>
        <taxon>Aspergillaceae</taxon>
        <taxon>Penicillium</taxon>
    </lineage>
</organism>